<gene>
    <name evidence="11" type="ORF">CONCODRAFT_76889</name>
</gene>
<dbReference type="STRING" id="796925.A0A137PHA5"/>
<evidence type="ECO:0000313" key="12">
    <source>
        <dbReference type="Proteomes" id="UP000070444"/>
    </source>
</evidence>
<dbReference type="GO" id="GO:0008860">
    <property type="term" value="F:ferredoxin-NAD+ reductase activity"/>
    <property type="evidence" value="ECO:0007669"/>
    <property type="project" value="EnsemblFungi"/>
</dbReference>
<keyword evidence="6 8" id="KW-0560">Oxidoreductase</keyword>
<feature type="binding site" evidence="9">
    <location>
        <position position="75"/>
    </location>
    <ligand>
        <name>FAD</name>
        <dbReference type="ChEBI" id="CHEBI:57692"/>
    </ligand>
</feature>
<comment type="subcellular location">
    <subcellularLocation>
        <location evidence="8">Mitochondrion</location>
    </subcellularLocation>
</comment>
<evidence type="ECO:0000256" key="4">
    <source>
        <dbReference type="ARBA" id="ARBA00022827"/>
    </source>
</evidence>
<feature type="binding site" evidence="10">
    <location>
        <begin position="183"/>
        <end position="186"/>
    </location>
    <ligand>
        <name>NADP(+)</name>
        <dbReference type="ChEBI" id="CHEBI:58349"/>
    </ligand>
</feature>
<keyword evidence="12" id="KW-1185">Reference proteome</keyword>
<dbReference type="GO" id="GO:0005739">
    <property type="term" value="C:mitochondrion"/>
    <property type="evidence" value="ECO:0007669"/>
    <property type="project" value="UniProtKB-SubCell"/>
</dbReference>
<evidence type="ECO:0000256" key="8">
    <source>
        <dbReference type="PIRNR" id="PIRNR000362"/>
    </source>
</evidence>
<keyword evidence="5 8" id="KW-0521">NADP</keyword>
<evidence type="ECO:0000256" key="6">
    <source>
        <dbReference type="ARBA" id="ARBA00023002"/>
    </source>
</evidence>
<comment type="similarity">
    <text evidence="2 8">Belongs to the ferredoxin--NADP reductase type 1 family.</text>
</comment>
<evidence type="ECO:0000256" key="9">
    <source>
        <dbReference type="PIRSR" id="PIRSR000362-1"/>
    </source>
</evidence>
<dbReference type="InterPro" id="IPR055275">
    <property type="entry name" value="Ferredox_Rdtase"/>
</dbReference>
<evidence type="ECO:0000313" key="11">
    <source>
        <dbReference type="EMBL" id="KXN74368.1"/>
    </source>
</evidence>
<dbReference type="InterPro" id="IPR021163">
    <property type="entry name" value="Ferredox_Rdtase_adrenod"/>
</dbReference>
<dbReference type="OrthoDB" id="333024at2759"/>
<dbReference type="SUPFAM" id="SSF51971">
    <property type="entry name" value="Nucleotide-binding domain"/>
    <property type="match status" value="1"/>
</dbReference>
<dbReference type="EMBL" id="KQ964424">
    <property type="protein sequence ID" value="KXN74368.1"/>
    <property type="molecule type" value="Genomic_DNA"/>
</dbReference>
<dbReference type="OMA" id="RFNFIGN"/>
<evidence type="ECO:0000256" key="5">
    <source>
        <dbReference type="ARBA" id="ARBA00022857"/>
    </source>
</evidence>
<feature type="binding site" evidence="9">
    <location>
        <position position="111"/>
    </location>
    <ligand>
        <name>FAD</name>
        <dbReference type="ChEBI" id="CHEBI:57692"/>
    </ligand>
</feature>
<proteinExistence type="inferred from homology"/>
<feature type="binding site" evidence="9">
    <location>
        <position position="67"/>
    </location>
    <ligand>
        <name>FAD</name>
        <dbReference type="ChEBI" id="CHEBI:57692"/>
    </ligand>
</feature>
<dbReference type="PANTHER" id="PTHR48467">
    <property type="entry name" value="GLUTAMATE SYNTHASE 1 [NADH], CHLOROPLASTIC-LIKE"/>
    <property type="match status" value="1"/>
</dbReference>
<protein>
    <recommendedName>
        <fullName evidence="8">NADPH:adrenodoxin oxidoreductase, mitochondrial</fullName>
        <ecNumber evidence="8">1.18.1.6</ecNumber>
    </recommendedName>
</protein>
<dbReference type="Proteomes" id="UP000070444">
    <property type="component" value="Unassembled WGS sequence"/>
</dbReference>
<dbReference type="AlphaFoldDB" id="A0A137PHA5"/>
<dbReference type="Gene3D" id="3.40.50.720">
    <property type="entry name" value="NAD(P)-binding Rossmann-like Domain"/>
    <property type="match status" value="1"/>
</dbReference>
<evidence type="ECO:0000256" key="2">
    <source>
        <dbReference type="ARBA" id="ARBA00008312"/>
    </source>
</evidence>
<feature type="binding site" evidence="9">
    <location>
        <begin position="406"/>
        <end position="408"/>
    </location>
    <ligand>
        <name>FAD</name>
        <dbReference type="ChEBI" id="CHEBI:57692"/>
    </ligand>
</feature>
<comment type="catalytic activity">
    <reaction evidence="7 8">
        <text>2 reduced [adrenodoxin] + NADP(+) + H(+) = 2 oxidized [adrenodoxin] + NADPH</text>
        <dbReference type="Rhea" id="RHEA:42312"/>
        <dbReference type="Rhea" id="RHEA-COMP:9998"/>
        <dbReference type="Rhea" id="RHEA-COMP:9999"/>
        <dbReference type="ChEBI" id="CHEBI:15378"/>
        <dbReference type="ChEBI" id="CHEBI:33737"/>
        <dbReference type="ChEBI" id="CHEBI:33738"/>
        <dbReference type="ChEBI" id="CHEBI:57783"/>
        <dbReference type="ChEBI" id="CHEBI:58349"/>
        <dbReference type="EC" id="1.18.1.6"/>
    </reaction>
</comment>
<accession>A0A137PHA5</accession>
<name>A0A137PHA5_CONC2</name>
<dbReference type="EC" id="1.18.1.6" evidence="8"/>
<dbReference type="GO" id="GO:0004324">
    <property type="term" value="F:ferredoxin-NADP+ reductase activity"/>
    <property type="evidence" value="ECO:0007669"/>
    <property type="project" value="EnsemblFungi"/>
</dbReference>
<keyword evidence="3 8" id="KW-0285">Flavoprotein</keyword>
<organism evidence="11 12">
    <name type="scientific">Conidiobolus coronatus (strain ATCC 28846 / CBS 209.66 / NRRL 28638)</name>
    <name type="common">Delacroixia coronata</name>
    <dbReference type="NCBI Taxonomy" id="796925"/>
    <lineage>
        <taxon>Eukaryota</taxon>
        <taxon>Fungi</taxon>
        <taxon>Fungi incertae sedis</taxon>
        <taxon>Zoopagomycota</taxon>
        <taxon>Entomophthoromycotina</taxon>
        <taxon>Entomophthoromycetes</taxon>
        <taxon>Entomophthorales</taxon>
        <taxon>Ancylistaceae</taxon>
        <taxon>Conidiobolus</taxon>
    </lineage>
</organism>
<keyword evidence="4 8" id="KW-0274">FAD</keyword>
<dbReference type="Gene3D" id="3.50.50.60">
    <property type="entry name" value="FAD/NAD(P)-binding domain"/>
    <property type="match status" value="1"/>
</dbReference>
<evidence type="ECO:0000256" key="3">
    <source>
        <dbReference type="ARBA" id="ARBA00022630"/>
    </source>
</evidence>
<sequence length="489" mass="54181">MINKLNILRSAPFKKSLNISNYYYSTAAASTAQKAAHFAVVGSGPGAFYTILKCLKQNPDLKFDIFEKLPTPYGLVRYGVAPDHPEVKICQNKFNELLQLGNLRYFGNIEVGKSLKVDELRERYSGVILAYGSSFDKKLGIEGETLDGVFSAREFVGWYNGLPEFQHIQPNLDSGDTATIFGQGNVALDVARVLLAPMDHLKSTDICDHALEALSKSKINKVKVIGRRGPLQVAFTIKELRELINLPNLNNVLDHAFLNEQLSLNQELVKKERSLGRLTKLMTQVAQNNNEQNPNTISYEFLKSPLKFLESKENQTKLGGVEVGLNTLEIDASGYTKAKLTSEREVIPCSHSFVSIGYKSLPICDTIPFDTAKGLIPNKGGKVIDAQGNPVNGVYTAGWLKTGPVGVIVNTMMNGNDTGISILNDLESGELKEATEPITYKELINRGQQPINYKQWRTLEDYEAKIGESKGKPREKVVNLDDMVKYAMN</sequence>
<comment type="cofactor">
    <cofactor evidence="1 8 9">
        <name>FAD</name>
        <dbReference type="ChEBI" id="CHEBI:57692"/>
    </cofactor>
</comment>
<feature type="binding site" evidence="10">
    <location>
        <begin position="227"/>
        <end position="228"/>
    </location>
    <ligand>
        <name>NADP(+)</name>
        <dbReference type="ChEBI" id="CHEBI:58349"/>
    </ligand>
</feature>
<feature type="binding site" evidence="10">
    <location>
        <position position="406"/>
    </location>
    <ligand>
        <name>NADP(+)</name>
        <dbReference type="ChEBI" id="CHEBI:58349"/>
    </ligand>
</feature>
<evidence type="ECO:0000256" key="1">
    <source>
        <dbReference type="ARBA" id="ARBA00001974"/>
    </source>
</evidence>
<dbReference type="PIRSF" id="PIRSF000362">
    <property type="entry name" value="FNR"/>
    <property type="match status" value="1"/>
</dbReference>
<dbReference type="GO" id="GO:0071949">
    <property type="term" value="F:FAD binding"/>
    <property type="evidence" value="ECO:0007669"/>
    <property type="project" value="EnsemblFungi"/>
</dbReference>
<evidence type="ECO:0000256" key="10">
    <source>
        <dbReference type="PIRSR" id="PIRSR000362-2"/>
    </source>
</evidence>
<feature type="binding site" evidence="9">
    <location>
        <position position="399"/>
    </location>
    <ligand>
        <name>FAD</name>
        <dbReference type="ChEBI" id="CHEBI:57692"/>
    </ligand>
</feature>
<dbReference type="PANTHER" id="PTHR48467:SF1">
    <property type="entry name" value="GLUTAMATE SYNTHASE 1 [NADH], CHLOROPLASTIC-LIKE"/>
    <property type="match status" value="1"/>
</dbReference>
<keyword evidence="8" id="KW-0496">Mitochondrion</keyword>
<reference evidence="11 12" key="1">
    <citation type="journal article" date="2015" name="Genome Biol. Evol.">
        <title>Phylogenomic analyses indicate that early fungi evolved digesting cell walls of algal ancestors of land plants.</title>
        <authorList>
            <person name="Chang Y."/>
            <person name="Wang S."/>
            <person name="Sekimoto S."/>
            <person name="Aerts A.L."/>
            <person name="Choi C."/>
            <person name="Clum A."/>
            <person name="LaButti K.M."/>
            <person name="Lindquist E.A."/>
            <person name="Yee Ngan C."/>
            <person name="Ohm R.A."/>
            <person name="Salamov A.A."/>
            <person name="Grigoriev I.V."/>
            <person name="Spatafora J.W."/>
            <person name="Berbee M.L."/>
        </authorList>
    </citation>
    <scope>NUCLEOTIDE SEQUENCE [LARGE SCALE GENOMIC DNA]</scope>
    <source>
        <strain evidence="11 12">NRRL 28638</strain>
    </source>
</reference>
<dbReference type="InterPro" id="IPR036188">
    <property type="entry name" value="FAD/NAD-bd_sf"/>
</dbReference>
<evidence type="ECO:0000256" key="7">
    <source>
        <dbReference type="ARBA" id="ARBA00048933"/>
    </source>
</evidence>
<dbReference type="PRINTS" id="PR00419">
    <property type="entry name" value="ADXRDTASE"/>
</dbReference>
<feature type="binding site" evidence="10">
    <location>
        <position position="239"/>
    </location>
    <ligand>
        <name>NADP(+)</name>
        <dbReference type="ChEBI" id="CHEBI:58349"/>
    </ligand>
</feature>